<name>A1ZH88_MICM2</name>
<dbReference type="Proteomes" id="UP000004095">
    <property type="component" value="Unassembled WGS sequence"/>
</dbReference>
<dbReference type="PROSITE" id="PS51257">
    <property type="entry name" value="PROKAR_LIPOPROTEIN"/>
    <property type="match status" value="1"/>
</dbReference>
<reference evidence="2 3" key="1">
    <citation type="submission" date="2007-01" db="EMBL/GenBank/DDBJ databases">
        <authorList>
            <person name="Haygood M."/>
            <person name="Podell S."/>
            <person name="Anderson C."/>
            <person name="Hopkinson B."/>
            <person name="Roe K."/>
            <person name="Barbeau K."/>
            <person name="Gaasterland T."/>
            <person name="Ferriera S."/>
            <person name="Johnson J."/>
            <person name="Kravitz S."/>
            <person name="Beeson K."/>
            <person name="Sutton G."/>
            <person name="Rogers Y.-H."/>
            <person name="Friedman R."/>
            <person name="Frazier M."/>
            <person name="Venter J.C."/>
        </authorList>
    </citation>
    <scope>NUCLEOTIDE SEQUENCE [LARGE SCALE GENOMIC DNA]</scope>
    <source>
        <strain evidence="2 3">ATCC 23134</strain>
    </source>
</reference>
<feature type="region of interest" description="Disordered" evidence="1">
    <location>
        <begin position="23"/>
        <end position="44"/>
    </location>
</feature>
<dbReference type="RefSeq" id="WP_002695323.1">
    <property type="nucleotide sequence ID" value="NZ_AAWS01000007.1"/>
</dbReference>
<dbReference type="EMBL" id="AAWS01000007">
    <property type="protein sequence ID" value="EAY30357.1"/>
    <property type="molecule type" value="Genomic_DNA"/>
</dbReference>
<sequence>MMRYSWIFVLAVALLASCGDKKNKNKGETKDTTANTQAELPPNQPEVISITVDSTAKKAKVKFKVPRKIKISVAVTNVEGVGLSSDQVGEVEGEFEHTLDLSDTKKFGKGLYYVNIVTYENKKAVKEMILK</sequence>
<evidence type="ECO:0000313" key="2">
    <source>
        <dbReference type="EMBL" id="EAY30357.1"/>
    </source>
</evidence>
<proteinExistence type="predicted"/>
<organism evidence="2 3">
    <name type="scientific">Microscilla marina ATCC 23134</name>
    <dbReference type="NCBI Taxonomy" id="313606"/>
    <lineage>
        <taxon>Bacteria</taxon>
        <taxon>Pseudomonadati</taxon>
        <taxon>Bacteroidota</taxon>
        <taxon>Cytophagia</taxon>
        <taxon>Cytophagales</taxon>
        <taxon>Microscillaceae</taxon>
        <taxon>Microscilla</taxon>
    </lineage>
</organism>
<evidence type="ECO:0000256" key="1">
    <source>
        <dbReference type="SAM" id="MobiDB-lite"/>
    </source>
</evidence>
<keyword evidence="3" id="KW-1185">Reference proteome</keyword>
<keyword evidence="2" id="KW-0449">Lipoprotein</keyword>
<accession>A1ZH88</accession>
<dbReference type="AlphaFoldDB" id="A1ZH88"/>
<gene>
    <name evidence="2" type="ORF">M23134_08186</name>
</gene>
<comment type="caution">
    <text evidence="2">The sequence shown here is derived from an EMBL/GenBank/DDBJ whole genome shotgun (WGS) entry which is preliminary data.</text>
</comment>
<evidence type="ECO:0000313" key="3">
    <source>
        <dbReference type="Proteomes" id="UP000004095"/>
    </source>
</evidence>
<protein>
    <submittedName>
        <fullName evidence="2">Lipoprotein, putative</fullName>
    </submittedName>
</protein>